<evidence type="ECO:0000313" key="2">
    <source>
        <dbReference type="Proteomes" id="UP000469558"/>
    </source>
</evidence>
<comment type="caution">
    <text evidence="1">The sequence shown here is derived from an EMBL/GenBank/DDBJ whole genome shotgun (WGS) entry which is preliminary data.</text>
</comment>
<name>A0A8T9CAY4_9HELO</name>
<reference evidence="1 2" key="1">
    <citation type="submission" date="2018-05" db="EMBL/GenBank/DDBJ databases">
        <title>Genome sequencing and assembly of the regulated plant pathogen Lachnellula willkommii and related sister species for the development of diagnostic species identification markers.</title>
        <authorList>
            <person name="Giroux E."/>
            <person name="Bilodeau G."/>
        </authorList>
    </citation>
    <scope>NUCLEOTIDE SEQUENCE [LARGE SCALE GENOMIC DNA]</scope>
    <source>
        <strain evidence="1 2">CBS 268.59</strain>
    </source>
</reference>
<dbReference type="OrthoDB" id="3589080at2759"/>
<sequence length="102" mass="11586">MMDIGTPTTFLDSFPQAENNGYLYSGISFLKSQLHTAWTGIVPKPLLPGSLRIIWYTDTDKEGMRDYELYEAALVMENYDMLCGLPDVRRVVVMGFSGQNPW</sequence>
<dbReference type="Proteomes" id="UP000469558">
    <property type="component" value="Unassembled WGS sequence"/>
</dbReference>
<dbReference type="AlphaFoldDB" id="A0A8T9CAY4"/>
<feature type="non-terminal residue" evidence="1">
    <location>
        <position position="102"/>
    </location>
</feature>
<gene>
    <name evidence="1" type="ORF">LSUE1_G001908</name>
</gene>
<organism evidence="1 2">
    <name type="scientific">Lachnellula suecica</name>
    <dbReference type="NCBI Taxonomy" id="602035"/>
    <lineage>
        <taxon>Eukaryota</taxon>
        <taxon>Fungi</taxon>
        <taxon>Dikarya</taxon>
        <taxon>Ascomycota</taxon>
        <taxon>Pezizomycotina</taxon>
        <taxon>Leotiomycetes</taxon>
        <taxon>Helotiales</taxon>
        <taxon>Lachnaceae</taxon>
        <taxon>Lachnellula</taxon>
    </lineage>
</organism>
<protein>
    <submittedName>
        <fullName evidence="1">Uncharacterized protein</fullName>
    </submittedName>
</protein>
<proteinExistence type="predicted"/>
<evidence type="ECO:0000313" key="1">
    <source>
        <dbReference type="EMBL" id="TVY82282.1"/>
    </source>
</evidence>
<dbReference type="EMBL" id="QGMK01000341">
    <property type="protein sequence ID" value="TVY82282.1"/>
    <property type="molecule type" value="Genomic_DNA"/>
</dbReference>
<accession>A0A8T9CAY4</accession>
<keyword evidence="2" id="KW-1185">Reference proteome</keyword>